<organism evidence="11 12">
    <name type="scientific">Lentzea albidocapillata subsp. violacea</name>
    <dbReference type="NCBI Taxonomy" id="128104"/>
    <lineage>
        <taxon>Bacteria</taxon>
        <taxon>Bacillati</taxon>
        <taxon>Actinomycetota</taxon>
        <taxon>Actinomycetes</taxon>
        <taxon>Pseudonocardiales</taxon>
        <taxon>Pseudonocardiaceae</taxon>
        <taxon>Lentzea</taxon>
    </lineage>
</organism>
<evidence type="ECO:0000256" key="10">
    <source>
        <dbReference type="SAM" id="MobiDB-lite"/>
    </source>
</evidence>
<dbReference type="InterPro" id="IPR002028">
    <property type="entry name" value="Trp_synthase_suA"/>
</dbReference>
<evidence type="ECO:0000256" key="8">
    <source>
        <dbReference type="ARBA" id="ARBA00049047"/>
    </source>
</evidence>
<dbReference type="InterPro" id="IPR013785">
    <property type="entry name" value="Aldolase_TIM"/>
</dbReference>
<evidence type="ECO:0000313" key="12">
    <source>
        <dbReference type="Proteomes" id="UP000199682"/>
    </source>
</evidence>
<keyword evidence="5" id="KW-0822">Tryptophan biosynthesis</keyword>
<dbReference type="Gene3D" id="3.20.20.70">
    <property type="entry name" value="Aldolase class I"/>
    <property type="match status" value="1"/>
</dbReference>
<evidence type="ECO:0000256" key="1">
    <source>
        <dbReference type="ARBA" id="ARBA00004733"/>
    </source>
</evidence>
<comment type="subunit">
    <text evidence="2">Tetramer of two alpha and two beta chains.</text>
</comment>
<accession>A0A1G8TNK4</accession>
<dbReference type="GO" id="GO:0005829">
    <property type="term" value="C:cytosol"/>
    <property type="evidence" value="ECO:0007669"/>
    <property type="project" value="TreeGrafter"/>
</dbReference>
<feature type="compositionally biased region" description="Polar residues" evidence="10">
    <location>
        <begin position="280"/>
        <end position="289"/>
    </location>
</feature>
<evidence type="ECO:0000256" key="5">
    <source>
        <dbReference type="ARBA" id="ARBA00022822"/>
    </source>
</evidence>
<evidence type="ECO:0000256" key="9">
    <source>
        <dbReference type="RuleBase" id="RU003662"/>
    </source>
</evidence>
<feature type="region of interest" description="Disordered" evidence="10">
    <location>
        <begin position="266"/>
        <end position="307"/>
    </location>
</feature>
<dbReference type="Proteomes" id="UP000199682">
    <property type="component" value="Unassembled WGS sequence"/>
</dbReference>
<comment type="catalytic activity">
    <reaction evidence="8">
        <text>(1S,2R)-1-C-(indol-3-yl)glycerol 3-phosphate + L-serine = D-glyceraldehyde 3-phosphate + L-tryptophan + H2O</text>
        <dbReference type="Rhea" id="RHEA:10532"/>
        <dbReference type="ChEBI" id="CHEBI:15377"/>
        <dbReference type="ChEBI" id="CHEBI:33384"/>
        <dbReference type="ChEBI" id="CHEBI:57912"/>
        <dbReference type="ChEBI" id="CHEBI:58866"/>
        <dbReference type="ChEBI" id="CHEBI:59776"/>
        <dbReference type="EC" id="4.2.1.20"/>
    </reaction>
</comment>
<dbReference type="InterPro" id="IPR011060">
    <property type="entry name" value="RibuloseP-bd_barrel"/>
</dbReference>
<gene>
    <name evidence="11" type="ORF">SAMN04488074_10245</name>
</gene>
<name>A0A1G8TNK4_9PSEU</name>
<dbReference type="GO" id="GO:0004834">
    <property type="term" value="F:tryptophan synthase activity"/>
    <property type="evidence" value="ECO:0007669"/>
    <property type="project" value="UniProtKB-EC"/>
</dbReference>
<dbReference type="UniPathway" id="UPA00035">
    <property type="reaction ID" value="UER00044"/>
</dbReference>
<evidence type="ECO:0000256" key="3">
    <source>
        <dbReference type="ARBA" id="ARBA00012043"/>
    </source>
</evidence>
<dbReference type="CDD" id="cd04724">
    <property type="entry name" value="Tryptophan_synthase_alpha"/>
    <property type="match status" value="1"/>
</dbReference>
<evidence type="ECO:0000313" key="11">
    <source>
        <dbReference type="EMBL" id="SDJ43108.1"/>
    </source>
</evidence>
<evidence type="ECO:0000256" key="4">
    <source>
        <dbReference type="ARBA" id="ARBA00022605"/>
    </source>
</evidence>
<dbReference type="AlphaFoldDB" id="A0A1G8TNK4"/>
<evidence type="ECO:0000256" key="2">
    <source>
        <dbReference type="ARBA" id="ARBA00011270"/>
    </source>
</evidence>
<dbReference type="EC" id="4.2.1.20" evidence="3"/>
<proteinExistence type="inferred from homology"/>
<evidence type="ECO:0000256" key="7">
    <source>
        <dbReference type="ARBA" id="ARBA00023239"/>
    </source>
</evidence>
<dbReference type="SUPFAM" id="SSF51366">
    <property type="entry name" value="Ribulose-phoshate binding barrel"/>
    <property type="match status" value="1"/>
</dbReference>
<keyword evidence="7" id="KW-0456">Lyase</keyword>
<evidence type="ECO:0000256" key="6">
    <source>
        <dbReference type="ARBA" id="ARBA00023141"/>
    </source>
</evidence>
<dbReference type="PANTHER" id="PTHR43406">
    <property type="entry name" value="TRYPTOPHAN SYNTHASE, ALPHA CHAIN"/>
    <property type="match status" value="1"/>
</dbReference>
<keyword evidence="6" id="KW-0057">Aromatic amino acid biosynthesis</keyword>
<feature type="compositionally biased region" description="Low complexity" evidence="10">
    <location>
        <begin position="266"/>
        <end position="277"/>
    </location>
</feature>
<comment type="pathway">
    <text evidence="1">Amino-acid biosynthesis; L-tryptophan biosynthesis; L-tryptophan from chorismate: step 5/5.</text>
</comment>
<dbReference type="NCBIfam" id="TIGR00262">
    <property type="entry name" value="trpA"/>
    <property type="match status" value="1"/>
</dbReference>
<sequence length="307" mass="32367">MAEFFRGAPGLALFLNAGDPPLPVLRDVVTMLDEHRVDCLELAVPFPNSFTDGPTVRRSADRALARGVDLPAVLDFLAEVVPGLRHTRIALLADWSHTVKPAPIADFVARIADSAADALLLHGLPPRLRDDYHAAAARRELPLVTTCYPNSPDDTRRHSATHASAYLYLVAHYGRSGARPPGGFAALADPISRLRTETSAPIAVGFGARTRADVVALHTAGADAVVIGSATVEQVENGDPVENLAGFVRALTLPPGPVSRSVFATAGPEAAPGGTAERPTYNSGSNEISIQALIPVTSGSTEDKERK</sequence>
<keyword evidence="4" id="KW-0028">Amino-acid biosynthesis</keyword>
<reference evidence="12" key="1">
    <citation type="submission" date="2016-10" db="EMBL/GenBank/DDBJ databases">
        <authorList>
            <person name="Varghese N."/>
            <person name="Submissions S."/>
        </authorList>
    </citation>
    <scope>NUCLEOTIDE SEQUENCE [LARGE SCALE GENOMIC DNA]</scope>
    <source>
        <strain evidence="12">DSM 44796</strain>
    </source>
</reference>
<dbReference type="Pfam" id="PF00290">
    <property type="entry name" value="Trp_syntA"/>
    <property type="match status" value="1"/>
</dbReference>
<comment type="similarity">
    <text evidence="9">Belongs to the TrpA family.</text>
</comment>
<dbReference type="EMBL" id="FNET01000002">
    <property type="protein sequence ID" value="SDJ43108.1"/>
    <property type="molecule type" value="Genomic_DNA"/>
</dbReference>
<protein>
    <recommendedName>
        <fullName evidence="3">tryptophan synthase</fullName>
        <ecNumber evidence="3">4.2.1.20</ecNumber>
    </recommendedName>
</protein>
<dbReference type="PANTHER" id="PTHR43406:SF1">
    <property type="entry name" value="TRYPTOPHAN SYNTHASE ALPHA CHAIN, CHLOROPLASTIC"/>
    <property type="match status" value="1"/>
</dbReference>
<dbReference type="RefSeq" id="WP_090004580.1">
    <property type="nucleotide sequence ID" value="NZ_FNET01000002.1"/>
</dbReference>